<name>A0ABY5RP63_9HYPH</name>
<protein>
    <submittedName>
        <fullName evidence="1">Uncharacterized protein</fullName>
    </submittedName>
</protein>
<reference evidence="1" key="1">
    <citation type="submission" date="2022-08" db="EMBL/GenBank/DDBJ databases">
        <title>Microvirga terrae sp. nov., isolated from soil.</title>
        <authorList>
            <person name="Kim K.H."/>
            <person name="Seo Y.L."/>
            <person name="Kim J.M."/>
            <person name="Lee J.K."/>
            <person name="Han D.M."/>
            <person name="Jeon C.O."/>
        </authorList>
    </citation>
    <scope>NUCLEOTIDE SEQUENCE</scope>
    <source>
        <strain evidence="1">R24</strain>
    </source>
</reference>
<dbReference type="EMBL" id="CP102845">
    <property type="protein sequence ID" value="UVF18674.1"/>
    <property type="molecule type" value="Genomic_DNA"/>
</dbReference>
<evidence type="ECO:0000313" key="2">
    <source>
        <dbReference type="Proteomes" id="UP001017257"/>
    </source>
</evidence>
<evidence type="ECO:0000313" key="1">
    <source>
        <dbReference type="EMBL" id="UVF18674.1"/>
    </source>
</evidence>
<proteinExistence type="predicted"/>
<keyword evidence="2" id="KW-1185">Reference proteome</keyword>
<dbReference type="RefSeq" id="WP_173948886.1">
    <property type="nucleotide sequence ID" value="NZ_CP102845.1"/>
</dbReference>
<organism evidence="1 2">
    <name type="scientific">Microvirga terrae</name>
    <dbReference type="NCBI Taxonomy" id="2740529"/>
    <lineage>
        <taxon>Bacteria</taxon>
        <taxon>Pseudomonadati</taxon>
        <taxon>Pseudomonadota</taxon>
        <taxon>Alphaproteobacteria</taxon>
        <taxon>Hyphomicrobiales</taxon>
        <taxon>Methylobacteriaceae</taxon>
        <taxon>Microvirga</taxon>
    </lineage>
</organism>
<dbReference type="Proteomes" id="UP001017257">
    <property type="component" value="Chromosome"/>
</dbReference>
<accession>A0ABY5RP63</accession>
<sequence>MPNFQISLNDINQTAANTGVGADASSAQLATIHDPDTIFDTGDSWDWSSGGPEINVQLDTNVVNQTAVNTALGGDAASAQAAAINDPDALVDSGSYDHSPDFNFQISTNLINQTAVNTAVDVDHLFPFG</sequence>
<gene>
    <name evidence="1" type="ORF">HPT29_019605</name>
</gene>